<feature type="transmembrane region" description="Helical" evidence="1">
    <location>
        <begin position="60"/>
        <end position="78"/>
    </location>
</feature>
<feature type="transmembrane region" description="Helical" evidence="1">
    <location>
        <begin position="123"/>
        <end position="141"/>
    </location>
</feature>
<sequence>MTTLAPVAIILAPIALIVVPRLADDLDPRRITRFASRQRLTLTAGNIGPVLAYLRVTRRWRALGLTFGALALLAFEPFVTLNALYPLLGWLAGVVVAETRLARARPAGCETPGLRLVSPAVTWLWAVSAVTGGALAVSGMVRSLRRDLPADAPPSETPLVVLLWAVAVVAVAAAVLLPVRGLRTRPLPAAPDDLVAAEVAARSRSAHALLTGGSVAALWCGLQASLPDPPGVLAPLFVLAGWVAPAVALAMGTRQWAPGPRAPRRPRWAAPVTAVAAFWAAAVLGTAFTWAAALDPAQRPPLRTVHDEDTTVSQPVTEAVLKDCGDRRTVRDCTTWELISATESPDEPTGMVSLPQAAAFAGRRGPLPRPAPFALSGDGFHAVYLDARTRRMVHHDLRTGARRDLTGPLADADLPVPVLSHDGRHAALTTTGPGPGGTRLVEVGGGRSAEVPGIARVLGVGPRGFTAVTVPEGEKAELVTVGLDGGVRARAPFDPAACARLFPDGRRLLVLTSDGEAVTVDPATARTLRRVKIRLRLYEDADVPEILGWSGDGRFLARLDADDPDDEDVQLVDPATGKTAEPGFAYSDEHFDQRLRASVVGAVAPW</sequence>
<feature type="transmembrane region" description="Helical" evidence="1">
    <location>
        <begin position="161"/>
        <end position="179"/>
    </location>
</feature>
<comment type="caution">
    <text evidence="2">The sequence shown here is derived from an EMBL/GenBank/DDBJ whole genome shotgun (WGS) entry which is preliminary data.</text>
</comment>
<evidence type="ECO:0000256" key="1">
    <source>
        <dbReference type="SAM" id="Phobius"/>
    </source>
</evidence>
<keyword evidence="1" id="KW-0812">Transmembrane</keyword>
<reference evidence="3" key="1">
    <citation type="journal article" date="2019" name="Int. J. Syst. Evol. Microbiol.">
        <title>The Global Catalogue of Microorganisms (GCM) 10K type strain sequencing project: providing services to taxonomists for standard genome sequencing and annotation.</title>
        <authorList>
            <consortium name="The Broad Institute Genomics Platform"/>
            <consortium name="The Broad Institute Genome Sequencing Center for Infectious Disease"/>
            <person name="Wu L."/>
            <person name="Ma J."/>
        </authorList>
    </citation>
    <scope>NUCLEOTIDE SEQUENCE [LARGE SCALE GENOMIC DNA]</scope>
    <source>
        <strain evidence="3">TBRC 4489</strain>
    </source>
</reference>
<dbReference type="Proteomes" id="UP001595850">
    <property type="component" value="Unassembled WGS sequence"/>
</dbReference>
<keyword evidence="3" id="KW-1185">Reference proteome</keyword>
<dbReference type="SUPFAM" id="SSF69304">
    <property type="entry name" value="Tricorn protease N-terminal domain"/>
    <property type="match status" value="1"/>
</dbReference>
<feature type="transmembrane region" description="Helical" evidence="1">
    <location>
        <begin position="272"/>
        <end position="293"/>
    </location>
</feature>
<feature type="transmembrane region" description="Helical" evidence="1">
    <location>
        <begin position="232"/>
        <end position="251"/>
    </location>
</feature>
<evidence type="ECO:0000313" key="2">
    <source>
        <dbReference type="EMBL" id="MFC4057893.1"/>
    </source>
</evidence>
<proteinExistence type="predicted"/>
<feature type="transmembrane region" description="Helical" evidence="1">
    <location>
        <begin position="6"/>
        <end position="23"/>
    </location>
</feature>
<keyword evidence="1" id="KW-0472">Membrane</keyword>
<name>A0ABV8I4A4_9ACTN</name>
<gene>
    <name evidence="2" type="ORF">ACFOWE_06285</name>
</gene>
<evidence type="ECO:0000313" key="3">
    <source>
        <dbReference type="Proteomes" id="UP001595850"/>
    </source>
</evidence>
<accession>A0ABV8I4A4</accession>
<dbReference type="EMBL" id="JBHSBM010000011">
    <property type="protein sequence ID" value="MFC4057893.1"/>
    <property type="molecule type" value="Genomic_DNA"/>
</dbReference>
<organism evidence="2 3">
    <name type="scientific">Planomonospora corallina</name>
    <dbReference type="NCBI Taxonomy" id="1806052"/>
    <lineage>
        <taxon>Bacteria</taxon>
        <taxon>Bacillati</taxon>
        <taxon>Actinomycetota</taxon>
        <taxon>Actinomycetes</taxon>
        <taxon>Streptosporangiales</taxon>
        <taxon>Streptosporangiaceae</taxon>
        <taxon>Planomonospora</taxon>
    </lineage>
</organism>
<keyword evidence="1" id="KW-1133">Transmembrane helix</keyword>
<protein>
    <submittedName>
        <fullName evidence="2">Uncharacterized protein</fullName>
    </submittedName>
</protein>
<dbReference type="RefSeq" id="WP_377286010.1">
    <property type="nucleotide sequence ID" value="NZ_JBHSBM010000011.1"/>
</dbReference>